<feature type="domain" description="DUF5648" evidence="4">
    <location>
        <begin position="263"/>
        <end position="391"/>
    </location>
</feature>
<feature type="compositionally biased region" description="Basic and acidic residues" evidence="2">
    <location>
        <begin position="860"/>
        <end position="873"/>
    </location>
</feature>
<evidence type="ECO:0000256" key="1">
    <source>
        <dbReference type="ARBA" id="ARBA00022734"/>
    </source>
</evidence>
<dbReference type="Pfam" id="PF18885">
    <property type="entry name" value="DUF5648"/>
    <property type="match status" value="1"/>
</dbReference>
<feature type="region of interest" description="Disordered" evidence="2">
    <location>
        <begin position="1326"/>
        <end position="1353"/>
    </location>
</feature>
<evidence type="ECO:0000313" key="5">
    <source>
        <dbReference type="EMBL" id="CDW52214.1"/>
    </source>
</evidence>
<dbReference type="InterPro" id="IPR044156">
    <property type="entry name" value="Galectin-like"/>
</dbReference>
<feature type="region of interest" description="Disordered" evidence="2">
    <location>
        <begin position="852"/>
        <end position="873"/>
    </location>
</feature>
<dbReference type="Pfam" id="PF00337">
    <property type="entry name" value="Gal-bind_lectin"/>
    <property type="match status" value="1"/>
</dbReference>
<evidence type="ECO:0000313" key="6">
    <source>
        <dbReference type="Proteomes" id="UP000030665"/>
    </source>
</evidence>
<protein>
    <submittedName>
        <fullName evidence="5">Gal-bind lectin domain containing protein</fullName>
    </submittedName>
</protein>
<feature type="region of interest" description="Disordered" evidence="2">
    <location>
        <begin position="1134"/>
        <end position="1175"/>
    </location>
</feature>
<dbReference type="Proteomes" id="UP000030665">
    <property type="component" value="Unassembled WGS sequence"/>
</dbReference>
<proteinExistence type="predicted"/>
<evidence type="ECO:0000259" key="3">
    <source>
        <dbReference type="Pfam" id="PF00337"/>
    </source>
</evidence>
<organism evidence="5 6">
    <name type="scientific">Trichuris trichiura</name>
    <name type="common">Whipworm</name>
    <name type="synonym">Trichocephalus trichiurus</name>
    <dbReference type="NCBI Taxonomy" id="36087"/>
    <lineage>
        <taxon>Eukaryota</taxon>
        <taxon>Metazoa</taxon>
        <taxon>Ecdysozoa</taxon>
        <taxon>Nematoda</taxon>
        <taxon>Enoplea</taxon>
        <taxon>Dorylaimia</taxon>
        <taxon>Trichinellida</taxon>
        <taxon>Trichuridae</taxon>
        <taxon>Trichuris</taxon>
    </lineage>
</organism>
<dbReference type="PANTHER" id="PTHR11346">
    <property type="entry name" value="GALECTIN"/>
    <property type="match status" value="1"/>
</dbReference>
<feature type="region of interest" description="Disordered" evidence="2">
    <location>
        <begin position="2023"/>
        <end position="2076"/>
    </location>
</feature>
<feature type="domain" description="Galectin" evidence="3">
    <location>
        <begin position="1168"/>
        <end position="1291"/>
    </location>
</feature>
<feature type="region of interest" description="Disordered" evidence="2">
    <location>
        <begin position="1471"/>
        <end position="1515"/>
    </location>
</feature>
<keyword evidence="1 5" id="KW-0430">Lectin</keyword>
<dbReference type="EMBL" id="HG805817">
    <property type="protein sequence ID" value="CDW52214.1"/>
    <property type="molecule type" value="Genomic_DNA"/>
</dbReference>
<evidence type="ECO:0000259" key="4">
    <source>
        <dbReference type="Pfam" id="PF18885"/>
    </source>
</evidence>
<accession>A0A077YWX2</accession>
<feature type="region of interest" description="Disordered" evidence="2">
    <location>
        <begin position="1642"/>
        <end position="1694"/>
    </location>
</feature>
<dbReference type="InterPro" id="IPR001079">
    <property type="entry name" value="Galectin_CRD"/>
</dbReference>
<sequence>MGYYLLQLKKEQFISIQLGGFCNPQTNHSKKSHTMSNLYRACDVLFVIANCHNQFVFRYSLKTRNVFSPHERQSVAEENLVKRPPLKITLPLGTTEWSTELEELAAKLAVECIDEPYESQDGAAAIYVAKDKQGVKEVIAQLSEMAKKYNYDNNQCEQDDSAVCENYKQAIRLVGRRKIRLQNGNMQNSSELRGHSAHLRIREEDKVRLLEIFSKQAGQPYATGSQCTFCSATANCKDKLCCGEANPLTTNSSCGEKPTNLIPLYRLVHYNRNDTVLTTSTKTRDQLMKKVYEDKGIFGYIAENNNTTDCHYLTPLTALKRPTVDYYVYVAADEFKTVYESNGWDVVGELGYVVPSEGHCSASLKAYQFQRSTLNQFYYTVDSMQAAEMLKKKAKQDAAHNGEQPRTLPISGRSNSHSMSGGLLPFKIPFKHTGPSQNVVLELSLKAGASKIIIDLNSDCTVVWRLEGNFRTKLLFIDLNLWEKAPLHARTEGKLDNGVWKKQAQMGTNDAPIDGKQMNITAVLDDDLVQFYINGHKVSPKYSLPKSEVKVITAGGNVESYEISIQSPSSKIDEDELVQKSITTDNIETDTEEMPPRTIDELWTFSSLINGQWTNRVNFRYRIPLTSGKEFLLNTTVQNGLAQMSLNGEKISPQYKLPGKIVKNVTVTGDVKKCTVNVVHMKRIIKLHEYDPETVEEPATVPTTEQAWNEQEKYKGPAKSSVMLRSIQATVKLVKRPRYFYMRVKMENDKEWKLEAHLDDKEWTFSQLINQEWKQRLPFAYELPKRYYNNVTLTVLAQDKMAQVLVNGKAISPKYQIPGLRVKNVTVAGDIASAVVRVAHVKRVARPTYVIQGQGETDTDDAKQQPQEETRKRVDLRRLQEKEWTSKTLTNRVWEQQEDSFKSKLPLDDERTFNLLAKVKDRKMQLWLNGRKLPLTYTLPAERAKKIIIGGEVEAFIVNALHERIPPTPSELVSVDPKKKRRTDPFVRTTIQKGLLTEKEGADRPPEFSLLPRTEGTQILPKTATTNVALKKNAQNFRVDVKMGPSATLRLDAPLRRPWTLSRIVDGNEEKITQFKPNLRMTDLKNIPLTFTIENGFVQLSVNGRNISKKFPLPGNQMETIEVSGDVDNYSVDTEYPEKKQVPSSEKGKDIEDKDTEKNKDDADASKQLSRPFKEGPLHHIRATVQLQPDASEFYMIIHMDNNIAWKINVNLKTKEWTPSTLINNVWEQQEDTFKSTLRLNDKRTFNLLAKVKNRKMQLWLNGKKLSPIYTLPGERAKKIVINGDVQAYNIDAFHKRTLPKPTGADSVDPQKKRKVDPLVRTTIKSETLTDKENPERPAEFSPWSSNEGSQVLPRTATTNVALKKNARNFRVDVKMGPRATLRLHAPLRRPWTLSRIIDGNEEKITQFKPNLRVTDLKNIPLTFTMDNGFAQLSVNGTNISKKFPLPGNRVEKVDVNGDVDSYSVDMEYPEAEQPVISEEETEGLRFPDENEIEDTNTKTSEKNEDDVKPLSYPPKRGPLRLIHATVQMQPDPSKFYMIVRMDNNTAWRINTNMKTQRWTPETLVNNVWVQQKISFKSPLPLNDKRAFNLLAKVTDREVELWVNKRKISPKYTLPGTRAEKVVIGGDVEAFVVNTLHDRTLPTPIEAGSADPKKKRRKDPYVRRTIRSGPLEDDGDLGRYPEFSPWSNSGETRMLPKTATANIALKKNPKGFRVDLNMGRGATLRLEAPLKRPWKLSQIVDGNEEKSTEFKPNLQVIDLNNIPLTFTIDSGFVQLSVNGRNIGKKFPLPGNRLETIGVSGDVDSYSIDTEYPKADERVTSEKDTEHWRLPEKEIDIENTDTEITEDDEDAVKEWKPSTVIDNVWEQQDSFQSKPYIGSEKTFNFVANVKDGTVQYLPQLNTKRAVELPKKTTVNVALRKNAQNFRVDVKMGPRATLRLDASLRRPWKLSQIIDGNGEKVTQFKPNVRVTNLRKIRLTFTMDNGVVQLSVKGRNISKKFPLPGNHVEAIEVTGDVYGYSVDTDLPVSDQTGPSETNVKSDAENGELLETRKVVRTTNDGADGENEGDAKGHPPKMSPKYESALRKIITKIKLKPDTKSFVLRMQQESGKAWQLDVDLPTQIWRVSSLSGGTWKKHPSFKNYVPLAAGQEFDLTGNIINGLIQFDKKKRPYTLADAELTLRPNGRHIYIRIPMEKNTEWMITADAKTNEWTCSSMINGERLREVSYQSNHPLQYGKKFPLLIFVKAGVGQVGPDMEKAYTDKYALPGRSVKGIMITGDVDVHYLSAVNYPRDSMDSVVLPSWKPTIHTEDIVTEIKDHWEESNDYKNALAKRIQYITEAMPDSPSAGMIFMTMKVNPNAKKFHIVAEMDEKKIGWILDAQLPELHWVLRTVIDGKFKTVGNYTSKTPMRQDGKILLLTQIHNGHLKFIIDTVAVPLKCKLPATIVRNVIALGDVESFEPTIVYWKNSKSPQRYDDGSFGQTKIRPEELIINAGSPSSAIGRAKLTEILEVSKAPPKKGQQEKLRDMQSIHATVRLEPNAESFAVHIKLDDETEWKAVVNVLTLRWTISSFVNGRWIESLAFKSRQPLIQGATFKLIIIIDIYTAQILINGQVISPKCPLLGESAKQVTISGDVDVRAIRTVYWNILTGPEDPLQAFGQQQKSPRSVIEKVYGEIMREKQEYFYSKPRGILNSRRPEELKWLINIPMKLLPWADKFGVSIKMDLHVLWQLVANVKTNEWILSSYINGTEKNKVSFKNPVPLTTGKLFRLTISIGSGESEVMLNNKKVSPVYAVPGRSLGRVVVTGDVIAQEIRSTQLRREPLITTKGDYLYGYVLKWETLKKIYDTPVDDKKRKRSLKVEGEYVDITESKILLFTRVLLKKTRKAFTVDFIMKVSVTNPLGTTSMEASIQGIKNTIDKVSQVLLNVAEYRLPYSVSLRDINGVQYLYLRLKFKPGAKAISLKLFSGHKVIYNDQVQTTNKLRSKAHVDRAVIDGDVILYKMVAGTEKSIMDHVPKKERKIFLYYNQLSKMKKQGEAMTLLEIILYVLKREHGKKINLEPIALPYYVPFKRNVVANFAMLKLAFKQNAGTFSIDFMIDNEMVLRVQGTLAKNSLNAENKHALRLKENRVDTMLIKETENKPFDVLVILYRSRIYITYGEALRVYEVFGERRLVNGIKISGDVNLYETSPGVIEKVKRKRRGT</sequence>
<reference evidence="5" key="2">
    <citation type="submission" date="2014-03" db="EMBL/GenBank/DDBJ databases">
        <title>The whipworm genome and dual-species transcriptomics of an intimate host-pathogen interaction.</title>
        <authorList>
            <person name="Foth B.J."/>
            <person name="Tsai I.J."/>
            <person name="Reid A.J."/>
            <person name="Bancroft A.J."/>
            <person name="Nichol S."/>
            <person name="Tracey A."/>
            <person name="Holroyd N."/>
            <person name="Cotton J.A."/>
            <person name="Stanley E.J."/>
            <person name="Zarowiecki M."/>
            <person name="Liu J.Z."/>
            <person name="Huckvale T."/>
            <person name="Cooper P.J."/>
            <person name="Grencis R.K."/>
            <person name="Berriman M."/>
        </authorList>
    </citation>
    <scope>NUCLEOTIDE SEQUENCE [LARGE SCALE GENOMIC DNA]</scope>
</reference>
<feature type="compositionally biased region" description="Basic and acidic residues" evidence="2">
    <location>
        <begin position="1496"/>
        <end position="1509"/>
    </location>
</feature>
<feature type="compositionally biased region" description="Polar residues" evidence="2">
    <location>
        <begin position="2026"/>
        <end position="2035"/>
    </location>
</feature>
<feature type="compositionally biased region" description="Basic and acidic residues" evidence="2">
    <location>
        <begin position="1328"/>
        <end position="1339"/>
    </location>
</feature>
<feature type="region of interest" description="Disordered" evidence="2">
    <location>
        <begin position="392"/>
        <end position="417"/>
    </location>
</feature>
<dbReference type="OrthoDB" id="337038at2759"/>
<dbReference type="GO" id="GO:0016936">
    <property type="term" value="F:galactoside binding"/>
    <property type="evidence" value="ECO:0007669"/>
    <property type="project" value="TreeGrafter"/>
</dbReference>
<name>A0A077YWX2_TRITR</name>
<dbReference type="PANTHER" id="PTHR11346:SF176">
    <property type="entry name" value="32 KDA BETA-GALACTOSIDE-BINDING LECTIN LEC-3"/>
    <property type="match status" value="1"/>
</dbReference>
<feature type="compositionally biased region" description="Basic and acidic residues" evidence="2">
    <location>
        <begin position="1136"/>
        <end position="1165"/>
    </location>
</feature>
<evidence type="ECO:0000256" key="2">
    <source>
        <dbReference type="SAM" id="MobiDB-lite"/>
    </source>
</evidence>
<dbReference type="Gene3D" id="2.60.120.200">
    <property type="match status" value="3"/>
</dbReference>
<dbReference type="InterPro" id="IPR043708">
    <property type="entry name" value="DUF5648"/>
</dbReference>
<gene>
    <name evidence="5" type="ORF">TTRE_0000047301</name>
</gene>
<reference evidence="5" key="1">
    <citation type="submission" date="2014-01" db="EMBL/GenBank/DDBJ databases">
        <authorList>
            <person name="Aslett M."/>
        </authorList>
    </citation>
    <scope>NUCLEOTIDE SEQUENCE</scope>
</reference>
<feature type="compositionally biased region" description="Basic and acidic residues" evidence="2">
    <location>
        <begin position="2036"/>
        <end position="2050"/>
    </location>
</feature>
<dbReference type="GO" id="GO:0030246">
    <property type="term" value="F:carbohydrate binding"/>
    <property type="evidence" value="ECO:0007669"/>
    <property type="project" value="UniProtKB-KW"/>
</dbReference>
<keyword evidence="6" id="KW-1185">Reference proteome</keyword>